<accession>A0A2U8W4F0</accession>
<gene>
    <name evidence="4" type="ORF">DK389_08170</name>
</gene>
<dbReference type="KEGG" id="mets:DK389_08170"/>
<evidence type="ECO:0000256" key="3">
    <source>
        <dbReference type="SAM" id="MobiDB-lite"/>
    </source>
</evidence>
<keyword evidence="2" id="KW-0413">Isomerase</keyword>
<dbReference type="GO" id="GO:0005975">
    <property type="term" value="P:carbohydrate metabolic process"/>
    <property type="evidence" value="ECO:0007669"/>
    <property type="project" value="InterPro"/>
</dbReference>
<feature type="region of interest" description="Disordered" evidence="3">
    <location>
        <begin position="316"/>
        <end position="344"/>
    </location>
</feature>
<dbReference type="InterPro" id="IPR012341">
    <property type="entry name" value="6hp_glycosidase-like_sf"/>
</dbReference>
<name>A0A2U8W4F0_9HYPH</name>
<reference evidence="5" key="1">
    <citation type="submission" date="2018-05" db="EMBL/GenBank/DDBJ databases">
        <title>Complete Genome Sequence of Methylobacterium sp. 17SD2-17.</title>
        <authorList>
            <person name="Srinivasan S."/>
        </authorList>
    </citation>
    <scope>NUCLEOTIDE SEQUENCE [LARGE SCALE GENOMIC DNA]</scope>
    <source>
        <strain evidence="5">17SD2-17</strain>
    </source>
</reference>
<protein>
    <recommendedName>
        <fullName evidence="6">Mannose-6-phosphate isomerase</fullName>
    </recommendedName>
</protein>
<dbReference type="Pfam" id="PF07221">
    <property type="entry name" value="GlcNAc_2-epim"/>
    <property type="match status" value="1"/>
</dbReference>
<dbReference type="Gene3D" id="1.50.10.10">
    <property type="match status" value="1"/>
</dbReference>
<dbReference type="AlphaFoldDB" id="A0A2U8W4F0"/>
<dbReference type="OrthoDB" id="9806359at2"/>
<evidence type="ECO:0000256" key="1">
    <source>
        <dbReference type="ARBA" id="ARBA00008558"/>
    </source>
</evidence>
<dbReference type="GO" id="GO:0016853">
    <property type="term" value="F:isomerase activity"/>
    <property type="evidence" value="ECO:0007669"/>
    <property type="project" value="UniProtKB-KW"/>
</dbReference>
<comment type="similarity">
    <text evidence="1">Belongs to the N-acylglucosamine 2-epimerase family.</text>
</comment>
<evidence type="ECO:0000313" key="4">
    <source>
        <dbReference type="EMBL" id="AWN40508.1"/>
    </source>
</evidence>
<evidence type="ECO:0000313" key="5">
    <source>
        <dbReference type="Proteomes" id="UP000245926"/>
    </source>
</evidence>
<proteinExistence type="inferred from homology"/>
<dbReference type="PANTHER" id="PTHR15108">
    <property type="entry name" value="N-ACYLGLUCOSAMINE-2-EPIMERASE"/>
    <property type="match status" value="1"/>
</dbReference>
<dbReference type="EMBL" id="CP029550">
    <property type="protein sequence ID" value="AWN40508.1"/>
    <property type="molecule type" value="Genomic_DNA"/>
</dbReference>
<dbReference type="InterPro" id="IPR008928">
    <property type="entry name" value="6-hairpin_glycosidase_sf"/>
</dbReference>
<keyword evidence="5" id="KW-1185">Reference proteome</keyword>
<sequence>MRLGWTGEGRGLVRHGLDALQRHHITDTGEVLPLVAADGRPLSRAFDLYDQAFVLFGLAAAAAIGERVETVVPLAARLRDRMIAGWKHPEAGFEEARPRRLPLRSNPHMHLFEACLAWAEQGGDAAWRNLADEIAELCLRRFRDPETGALREHFDGAWRRIDADGLEVVEPGHQAEWAWLLTRWGLSRGRADALAAARRLTDILEGYGISSRQGLAVNALNGDLSLRDPLLRLWPQTERIKAWIARHWLAEDSAAASACDAQIAELGRQLFRYADHPVRGSWWENLDASGRPVSEPARASSLYHLTCAIAELAPAGSVPTAGPRSSSAHTPEITPAPGEAQRLRAPISNDARVVASAARTARSASGGCDRGVEVRRDRCCGLTRAGKGDTEHCPRARSAGNFAMPTNSRAIRQSSDGNRPPRRFRSVQKRTVNMLSQLRPTCCAPSHARAANM</sequence>
<dbReference type="SUPFAM" id="SSF48208">
    <property type="entry name" value="Six-hairpin glycosidases"/>
    <property type="match status" value="1"/>
</dbReference>
<evidence type="ECO:0000256" key="2">
    <source>
        <dbReference type="ARBA" id="ARBA00023235"/>
    </source>
</evidence>
<dbReference type="InterPro" id="IPR010819">
    <property type="entry name" value="AGE/CE"/>
</dbReference>
<evidence type="ECO:0008006" key="6">
    <source>
        <dbReference type="Google" id="ProtNLM"/>
    </source>
</evidence>
<dbReference type="Proteomes" id="UP000245926">
    <property type="component" value="Chromosome"/>
</dbReference>
<organism evidence="4 5">
    <name type="scientific">Methylobacterium durans</name>
    <dbReference type="NCBI Taxonomy" id="2202825"/>
    <lineage>
        <taxon>Bacteria</taxon>
        <taxon>Pseudomonadati</taxon>
        <taxon>Pseudomonadota</taxon>
        <taxon>Alphaproteobacteria</taxon>
        <taxon>Hyphomicrobiales</taxon>
        <taxon>Methylobacteriaceae</taxon>
        <taxon>Methylobacterium</taxon>
    </lineage>
</organism>